<dbReference type="InterPro" id="IPR027238">
    <property type="entry name" value="RuvB-like"/>
</dbReference>
<dbReference type="GO" id="GO:0003678">
    <property type="term" value="F:DNA helicase activity"/>
    <property type="evidence" value="ECO:0007669"/>
    <property type="project" value="UniProtKB-EC"/>
</dbReference>
<keyword evidence="2 5" id="KW-0805">Transcription regulation</keyword>
<dbReference type="STRING" id="47427.A0A2H3EJ88"/>
<accession>A0A2H3EJ88</accession>
<dbReference type="OrthoDB" id="10060499at2759"/>
<evidence type="ECO:0000256" key="6">
    <source>
        <dbReference type="SAM" id="Phobius"/>
    </source>
</evidence>
<keyword evidence="1 5" id="KW-0227">DNA damage</keyword>
<keyword evidence="6" id="KW-0472">Membrane</keyword>
<dbReference type="GO" id="GO:0006325">
    <property type="term" value="P:chromatin organization"/>
    <property type="evidence" value="ECO:0007669"/>
    <property type="project" value="UniProtKB-KW"/>
</dbReference>
<dbReference type="GO" id="GO:0005524">
    <property type="term" value="F:ATP binding"/>
    <property type="evidence" value="ECO:0007669"/>
    <property type="project" value="UniProtKB-KW"/>
</dbReference>
<gene>
    <name evidence="8" type="ORF">ARMGADRAFT_1024226</name>
</gene>
<sequence length="193" mass="21260">MVQGRIVGRAMLFAGPPSTGMTTVGLVLLFAMIAASEVFSLSMSKTEHWYMHQEETKLVEGDAVENQTNRSLTGEKVLAGDVITIDKTSRKTTKLGPSFVRSRDYDAMGADINLVQCLEGEVQKRREVVHAASLHETQGVLALFVGDTGELKPELQNQINTKVTKWREDGRAKIIPCVAFIDEVHMLDIASRS</sequence>
<dbReference type="InParanoid" id="A0A2H3EJ88"/>
<keyword evidence="6" id="KW-1133">Transmembrane helix</keyword>
<keyword evidence="5" id="KW-0539">Nucleus</keyword>
<protein>
    <recommendedName>
        <fullName evidence="5">RuvB-like helicase</fullName>
        <ecNumber evidence="5">3.6.4.12</ecNumber>
    </recommendedName>
</protein>
<evidence type="ECO:0000256" key="4">
    <source>
        <dbReference type="ARBA" id="ARBA00023204"/>
    </source>
</evidence>
<keyword evidence="5" id="KW-0067">ATP-binding</keyword>
<comment type="catalytic activity">
    <reaction evidence="5">
        <text>ATP + H2O = ADP + phosphate + H(+)</text>
        <dbReference type="Rhea" id="RHEA:13065"/>
        <dbReference type="ChEBI" id="CHEBI:15377"/>
        <dbReference type="ChEBI" id="CHEBI:15378"/>
        <dbReference type="ChEBI" id="CHEBI:30616"/>
        <dbReference type="ChEBI" id="CHEBI:43474"/>
        <dbReference type="ChEBI" id="CHEBI:456216"/>
        <dbReference type="EC" id="3.6.4.12"/>
    </reaction>
</comment>
<keyword evidence="5" id="KW-0547">Nucleotide-binding</keyword>
<comment type="subcellular location">
    <subcellularLocation>
        <location evidence="5">Nucleus</location>
    </subcellularLocation>
</comment>
<dbReference type="InterPro" id="IPR027417">
    <property type="entry name" value="P-loop_NTPase"/>
</dbReference>
<feature type="domain" description="TIP49 P-loop" evidence="7">
    <location>
        <begin position="64"/>
        <end position="190"/>
    </location>
</feature>
<keyword evidence="6" id="KW-0812">Transmembrane</keyword>
<proteinExistence type="inferred from homology"/>
<dbReference type="EC" id="3.6.4.12" evidence="5"/>
<comment type="function">
    <text evidence="5">DNA helicase participates in several chromatin remodeling complexes, including the SWR1 and the INO80 complexes.</text>
</comment>
<dbReference type="InterPro" id="IPR010339">
    <property type="entry name" value="TIP49_P-loop"/>
</dbReference>
<dbReference type="PANTHER" id="PTHR11093">
    <property type="entry name" value="RUVB-RELATED REPTIN AND PONTIN"/>
    <property type="match status" value="1"/>
</dbReference>
<evidence type="ECO:0000313" key="9">
    <source>
        <dbReference type="Proteomes" id="UP000217790"/>
    </source>
</evidence>
<dbReference type="Gene3D" id="3.40.50.300">
    <property type="entry name" value="P-loop containing nucleotide triphosphate hydrolases"/>
    <property type="match status" value="1"/>
</dbReference>
<feature type="transmembrane region" description="Helical" evidence="6">
    <location>
        <begin position="20"/>
        <end position="41"/>
    </location>
</feature>
<dbReference type="Proteomes" id="UP000217790">
    <property type="component" value="Unassembled WGS sequence"/>
</dbReference>
<evidence type="ECO:0000256" key="3">
    <source>
        <dbReference type="ARBA" id="ARBA00023163"/>
    </source>
</evidence>
<keyword evidence="5" id="KW-0347">Helicase</keyword>
<keyword evidence="3 5" id="KW-0804">Transcription</keyword>
<dbReference type="EMBL" id="KZ293646">
    <property type="protein sequence ID" value="PBL00184.1"/>
    <property type="molecule type" value="Genomic_DNA"/>
</dbReference>
<evidence type="ECO:0000256" key="1">
    <source>
        <dbReference type="ARBA" id="ARBA00022763"/>
    </source>
</evidence>
<organism evidence="8 9">
    <name type="scientific">Armillaria gallica</name>
    <name type="common">Bulbous honey fungus</name>
    <name type="synonym">Armillaria bulbosa</name>
    <dbReference type="NCBI Taxonomy" id="47427"/>
    <lineage>
        <taxon>Eukaryota</taxon>
        <taxon>Fungi</taxon>
        <taxon>Dikarya</taxon>
        <taxon>Basidiomycota</taxon>
        <taxon>Agaricomycotina</taxon>
        <taxon>Agaricomycetes</taxon>
        <taxon>Agaricomycetidae</taxon>
        <taxon>Agaricales</taxon>
        <taxon>Marasmiineae</taxon>
        <taxon>Physalacriaceae</taxon>
        <taxon>Armillaria</taxon>
    </lineage>
</organism>
<evidence type="ECO:0000256" key="5">
    <source>
        <dbReference type="RuleBase" id="RU363048"/>
    </source>
</evidence>
<name>A0A2H3EJ88_ARMGA</name>
<comment type="similarity">
    <text evidence="5">Belongs to the RuvB family.</text>
</comment>
<keyword evidence="5" id="KW-0156">Chromatin regulator</keyword>
<dbReference type="GO" id="GO:0005634">
    <property type="term" value="C:nucleus"/>
    <property type="evidence" value="ECO:0007669"/>
    <property type="project" value="UniProtKB-SubCell"/>
</dbReference>
<dbReference type="OMA" id="ADTECIQ"/>
<keyword evidence="5" id="KW-0378">Hydrolase</keyword>
<dbReference type="GO" id="GO:0006281">
    <property type="term" value="P:DNA repair"/>
    <property type="evidence" value="ECO:0007669"/>
    <property type="project" value="UniProtKB-KW"/>
</dbReference>
<dbReference type="GO" id="GO:0016887">
    <property type="term" value="F:ATP hydrolysis activity"/>
    <property type="evidence" value="ECO:0007669"/>
    <property type="project" value="RHEA"/>
</dbReference>
<dbReference type="Pfam" id="PF06068">
    <property type="entry name" value="TIP49"/>
    <property type="match status" value="1"/>
</dbReference>
<keyword evidence="9" id="KW-1185">Reference proteome</keyword>
<evidence type="ECO:0000313" key="8">
    <source>
        <dbReference type="EMBL" id="PBL00184.1"/>
    </source>
</evidence>
<keyword evidence="4 5" id="KW-0234">DNA repair</keyword>
<dbReference type="AlphaFoldDB" id="A0A2H3EJ88"/>
<evidence type="ECO:0000259" key="7">
    <source>
        <dbReference type="Pfam" id="PF06068"/>
    </source>
</evidence>
<reference evidence="9" key="1">
    <citation type="journal article" date="2017" name="Nat. Ecol. Evol.">
        <title>Genome expansion and lineage-specific genetic innovations in the forest pathogenic fungi Armillaria.</title>
        <authorList>
            <person name="Sipos G."/>
            <person name="Prasanna A.N."/>
            <person name="Walter M.C."/>
            <person name="O'Connor E."/>
            <person name="Balint B."/>
            <person name="Krizsan K."/>
            <person name="Kiss B."/>
            <person name="Hess J."/>
            <person name="Varga T."/>
            <person name="Slot J."/>
            <person name="Riley R."/>
            <person name="Boka B."/>
            <person name="Rigling D."/>
            <person name="Barry K."/>
            <person name="Lee J."/>
            <person name="Mihaltcheva S."/>
            <person name="LaButti K."/>
            <person name="Lipzen A."/>
            <person name="Waldron R."/>
            <person name="Moloney N.M."/>
            <person name="Sperisen C."/>
            <person name="Kredics L."/>
            <person name="Vagvoelgyi C."/>
            <person name="Patrignani A."/>
            <person name="Fitzpatrick D."/>
            <person name="Nagy I."/>
            <person name="Doyle S."/>
            <person name="Anderson J.B."/>
            <person name="Grigoriev I.V."/>
            <person name="Gueldener U."/>
            <person name="Muensterkoetter M."/>
            <person name="Nagy L.G."/>
        </authorList>
    </citation>
    <scope>NUCLEOTIDE SEQUENCE [LARGE SCALE GENOMIC DNA]</scope>
    <source>
        <strain evidence="9">Ar21-2</strain>
    </source>
</reference>
<evidence type="ECO:0000256" key="2">
    <source>
        <dbReference type="ARBA" id="ARBA00023015"/>
    </source>
</evidence>